<dbReference type="HOGENOM" id="CLU_940063_0_0_1"/>
<evidence type="ECO:0000313" key="2">
    <source>
        <dbReference type="Proteomes" id="UP000027195"/>
    </source>
</evidence>
<sequence>MAYTRKPIKSPFHGNSWELETLISIPSHFLLPFCGLVDIGQQLVLFILSLLADTTSIKFPFSADIVPSNLTILVTDPAIFEAFSSAGDPSSQVVYHKEKIITTTVLSPAIGIFNPKVGYHHQRALMCGSQASIEVDTSAFNFTQFNAPWSITKATIKSELKENFTQHLSSVTNPLSHYSLFNTFGQRTSGFHPLSFDNPHNMSDYAKLISGQYSHGDRLVRYGQTQLEACPCGVPCQTTHHLIFDCLLTIPHHHLLSFNESLKNPLESIWSSKDHAFSFLKLFRALVADILPCNFL</sequence>
<organism evidence="1 2">
    <name type="scientific">Botryobasidium botryosum (strain FD-172 SS1)</name>
    <dbReference type="NCBI Taxonomy" id="930990"/>
    <lineage>
        <taxon>Eukaryota</taxon>
        <taxon>Fungi</taxon>
        <taxon>Dikarya</taxon>
        <taxon>Basidiomycota</taxon>
        <taxon>Agaricomycotina</taxon>
        <taxon>Agaricomycetes</taxon>
        <taxon>Cantharellales</taxon>
        <taxon>Botryobasidiaceae</taxon>
        <taxon>Botryobasidium</taxon>
    </lineage>
</organism>
<evidence type="ECO:0000313" key="1">
    <source>
        <dbReference type="EMBL" id="KDQ07450.1"/>
    </source>
</evidence>
<dbReference type="AlphaFoldDB" id="A0A067LYK6"/>
<dbReference type="EMBL" id="KL198107">
    <property type="protein sequence ID" value="KDQ07450.1"/>
    <property type="molecule type" value="Genomic_DNA"/>
</dbReference>
<dbReference type="InParanoid" id="A0A067LYK6"/>
<gene>
    <name evidence="1" type="ORF">BOTBODRAFT_180729</name>
</gene>
<accession>A0A067LYK6</accession>
<reference evidence="2" key="1">
    <citation type="journal article" date="2014" name="Proc. Natl. Acad. Sci. U.S.A.">
        <title>Extensive sampling of basidiomycete genomes demonstrates inadequacy of the white-rot/brown-rot paradigm for wood decay fungi.</title>
        <authorList>
            <person name="Riley R."/>
            <person name="Salamov A.A."/>
            <person name="Brown D.W."/>
            <person name="Nagy L.G."/>
            <person name="Floudas D."/>
            <person name="Held B.W."/>
            <person name="Levasseur A."/>
            <person name="Lombard V."/>
            <person name="Morin E."/>
            <person name="Otillar R."/>
            <person name="Lindquist E.A."/>
            <person name="Sun H."/>
            <person name="LaButti K.M."/>
            <person name="Schmutz J."/>
            <person name="Jabbour D."/>
            <person name="Luo H."/>
            <person name="Baker S.E."/>
            <person name="Pisabarro A.G."/>
            <person name="Walton J.D."/>
            <person name="Blanchette R.A."/>
            <person name="Henrissat B."/>
            <person name="Martin F."/>
            <person name="Cullen D."/>
            <person name="Hibbett D.S."/>
            <person name="Grigoriev I.V."/>
        </authorList>
    </citation>
    <scope>NUCLEOTIDE SEQUENCE [LARGE SCALE GENOMIC DNA]</scope>
    <source>
        <strain evidence="2">FD-172 SS1</strain>
    </source>
</reference>
<dbReference type="Proteomes" id="UP000027195">
    <property type="component" value="Unassembled WGS sequence"/>
</dbReference>
<keyword evidence="2" id="KW-1185">Reference proteome</keyword>
<name>A0A067LYK6_BOTB1</name>
<protein>
    <submittedName>
        <fullName evidence="1">Uncharacterized protein</fullName>
    </submittedName>
</protein>
<proteinExistence type="predicted"/>